<name>A0A0K2UUP7_LEPSM</name>
<organism evidence="1">
    <name type="scientific">Lepeophtheirus salmonis</name>
    <name type="common">Salmon louse</name>
    <name type="synonym">Caligus salmonis</name>
    <dbReference type="NCBI Taxonomy" id="72036"/>
    <lineage>
        <taxon>Eukaryota</taxon>
        <taxon>Metazoa</taxon>
        <taxon>Ecdysozoa</taxon>
        <taxon>Arthropoda</taxon>
        <taxon>Crustacea</taxon>
        <taxon>Multicrustacea</taxon>
        <taxon>Hexanauplia</taxon>
        <taxon>Copepoda</taxon>
        <taxon>Siphonostomatoida</taxon>
        <taxon>Caligidae</taxon>
        <taxon>Lepeophtheirus</taxon>
    </lineage>
</organism>
<dbReference type="EMBL" id="HACA01024281">
    <property type="protein sequence ID" value="CDW41642.1"/>
    <property type="molecule type" value="Transcribed_RNA"/>
</dbReference>
<reference evidence="1" key="1">
    <citation type="submission" date="2014-05" db="EMBL/GenBank/DDBJ databases">
        <authorList>
            <person name="Chronopoulou M."/>
        </authorList>
    </citation>
    <scope>NUCLEOTIDE SEQUENCE</scope>
    <source>
        <tissue evidence="1">Whole organism</tissue>
    </source>
</reference>
<proteinExistence type="predicted"/>
<dbReference type="AlphaFoldDB" id="A0A0K2UUP7"/>
<sequence>MYIHNTEVNNVILIMLIVKWSTHFLFC</sequence>
<protein>
    <submittedName>
        <fullName evidence="1">Uncharacterized protein</fullName>
    </submittedName>
</protein>
<accession>A0A0K2UUP7</accession>
<evidence type="ECO:0000313" key="1">
    <source>
        <dbReference type="EMBL" id="CDW41642.1"/>
    </source>
</evidence>